<reference evidence="12 13" key="1">
    <citation type="submission" date="2018-01" db="EMBL/GenBank/DDBJ databases">
        <title>The draft genome sequence of Cohaesibacter sp. H1304.</title>
        <authorList>
            <person name="Wang N.-N."/>
            <person name="Du Z.-J."/>
        </authorList>
    </citation>
    <scope>NUCLEOTIDE SEQUENCE [LARGE SCALE GENOMIC DNA]</scope>
    <source>
        <strain evidence="12 13">H1304</strain>
    </source>
</reference>
<keyword evidence="13" id="KW-1185">Reference proteome</keyword>
<dbReference type="PANTHER" id="PTHR32196:SF32">
    <property type="entry name" value="XYLOSE TRANSPORT SYSTEM PERMEASE PROTEIN XYLH"/>
    <property type="match status" value="1"/>
</dbReference>
<feature type="transmembrane region" description="Helical" evidence="11">
    <location>
        <begin position="337"/>
        <end position="364"/>
    </location>
</feature>
<feature type="transmembrane region" description="Helical" evidence="11">
    <location>
        <begin position="296"/>
        <end position="317"/>
    </location>
</feature>
<organism evidence="12 13">
    <name type="scientific">Cohaesibacter celericrescens</name>
    <dbReference type="NCBI Taxonomy" id="2067669"/>
    <lineage>
        <taxon>Bacteria</taxon>
        <taxon>Pseudomonadati</taxon>
        <taxon>Pseudomonadota</taxon>
        <taxon>Alphaproteobacteria</taxon>
        <taxon>Hyphomicrobiales</taxon>
        <taxon>Cohaesibacteraceae</taxon>
    </lineage>
</organism>
<feature type="transmembrane region" description="Helical" evidence="11">
    <location>
        <begin position="248"/>
        <end position="266"/>
    </location>
</feature>
<sequence length="402" mass="42794">MVKSASSDDTQSSEGKSKIGDYFKANLREYGLLLALIVVMVSFQIMTGGILMKPLNLTNLVLQNSYVVIMAIGMLLVIVAGHIDLSVGSVVGFIGALAAVMIVNYDINYMVTIVVCLIVGTAIGAAQGFWVAYYKIPAFIVTLAGMLVFRGLTLALLQGQSVGPFPVPFQKMSSGFIPDLLGSGRPHILTIALSVALSLFILYSAFKKRREQAKFGTVDEPYAFFLGKNILIVFAINYLSYVMAGYKGYPNVLIVMAVLISIYSFVTTRTTIGRRIYALGGNEKAAKLSGVNTAKLTFLTFANMGMLAAFAGLVFAARLNTATPKGGFTFELDVIAAVFIGGASMSGGVGTVIGAVIGAFLMGVMNNGMSIMSIGIDYQQVIKGLVLLAAVIFDVYNKNKAQ</sequence>
<feature type="transmembrane region" description="Helical" evidence="11">
    <location>
        <begin position="30"/>
        <end position="51"/>
    </location>
</feature>
<feature type="transmembrane region" description="Helical" evidence="11">
    <location>
        <begin position="109"/>
        <end position="131"/>
    </location>
</feature>
<feature type="transmembrane region" description="Helical" evidence="11">
    <location>
        <begin position="85"/>
        <end position="103"/>
    </location>
</feature>
<name>A0A2N5XMV8_9HYPH</name>
<evidence type="ECO:0000313" key="13">
    <source>
        <dbReference type="Proteomes" id="UP000234881"/>
    </source>
</evidence>
<dbReference type="GO" id="GO:0005886">
    <property type="term" value="C:plasma membrane"/>
    <property type="evidence" value="ECO:0007669"/>
    <property type="project" value="UniProtKB-SubCell"/>
</dbReference>
<comment type="subcellular location">
    <subcellularLocation>
        <location evidence="1">Cell membrane</location>
        <topology evidence="1">Multi-pass membrane protein</topology>
    </subcellularLocation>
</comment>
<evidence type="ECO:0000256" key="6">
    <source>
        <dbReference type="ARBA" id="ARBA00022692"/>
    </source>
</evidence>
<evidence type="ECO:0000256" key="4">
    <source>
        <dbReference type="ARBA" id="ARBA00022519"/>
    </source>
</evidence>
<feature type="transmembrane region" description="Helical" evidence="11">
    <location>
        <begin position="57"/>
        <end position="78"/>
    </location>
</feature>
<evidence type="ECO:0000256" key="2">
    <source>
        <dbReference type="ARBA" id="ARBA00022448"/>
    </source>
</evidence>
<dbReference type="RefSeq" id="WP_101535450.1">
    <property type="nucleotide sequence ID" value="NZ_PKUQ01000047.1"/>
</dbReference>
<dbReference type="InterPro" id="IPR001851">
    <property type="entry name" value="ABC_transp_permease"/>
</dbReference>
<feature type="transmembrane region" description="Helical" evidence="11">
    <location>
        <begin position="138"/>
        <end position="157"/>
    </location>
</feature>
<keyword evidence="6 11" id="KW-0812">Transmembrane</keyword>
<dbReference type="EMBL" id="PKUQ01000047">
    <property type="protein sequence ID" value="PLW75748.1"/>
    <property type="molecule type" value="Genomic_DNA"/>
</dbReference>
<feature type="transmembrane region" description="Helical" evidence="11">
    <location>
        <begin position="188"/>
        <end position="206"/>
    </location>
</feature>
<comment type="caution">
    <text evidence="12">The sequence shown here is derived from an EMBL/GenBank/DDBJ whole genome shotgun (WGS) entry which is preliminary data.</text>
</comment>
<comment type="function">
    <text evidence="9">Part of the binding-protein-dependent transport system for D-xylose. Probably responsible for the translocation of the substrate across the membrane.</text>
</comment>
<protein>
    <recommendedName>
        <fullName evidence="10">Xylose transport system permease protein XylH</fullName>
    </recommendedName>
</protein>
<evidence type="ECO:0000256" key="9">
    <source>
        <dbReference type="ARBA" id="ARBA00035611"/>
    </source>
</evidence>
<evidence type="ECO:0000256" key="3">
    <source>
        <dbReference type="ARBA" id="ARBA00022475"/>
    </source>
</evidence>
<keyword evidence="5" id="KW-0762">Sugar transport</keyword>
<evidence type="ECO:0000256" key="1">
    <source>
        <dbReference type="ARBA" id="ARBA00004651"/>
    </source>
</evidence>
<proteinExistence type="predicted"/>
<dbReference type="Pfam" id="PF02653">
    <property type="entry name" value="BPD_transp_2"/>
    <property type="match status" value="1"/>
</dbReference>
<keyword evidence="8 11" id="KW-0472">Membrane</keyword>
<keyword evidence="7 11" id="KW-1133">Transmembrane helix</keyword>
<evidence type="ECO:0000256" key="10">
    <source>
        <dbReference type="ARBA" id="ARBA00035686"/>
    </source>
</evidence>
<feature type="transmembrane region" description="Helical" evidence="11">
    <location>
        <begin position="222"/>
        <end position="242"/>
    </location>
</feature>
<dbReference type="AlphaFoldDB" id="A0A2N5XMV8"/>
<evidence type="ECO:0000313" key="12">
    <source>
        <dbReference type="EMBL" id="PLW75748.1"/>
    </source>
</evidence>
<keyword evidence="4" id="KW-0997">Cell inner membrane</keyword>
<dbReference type="OrthoDB" id="7284468at2"/>
<dbReference type="NCBIfam" id="NF040906">
    <property type="entry name" value="GguB"/>
    <property type="match status" value="1"/>
</dbReference>
<gene>
    <name evidence="12" type="ORF">C0081_18690</name>
</gene>
<dbReference type="PANTHER" id="PTHR32196">
    <property type="entry name" value="ABC TRANSPORTER PERMEASE PROTEIN YPHD-RELATED-RELATED"/>
    <property type="match status" value="1"/>
</dbReference>
<dbReference type="Proteomes" id="UP000234881">
    <property type="component" value="Unassembled WGS sequence"/>
</dbReference>
<dbReference type="GO" id="GO:0022857">
    <property type="term" value="F:transmembrane transporter activity"/>
    <property type="evidence" value="ECO:0007669"/>
    <property type="project" value="InterPro"/>
</dbReference>
<dbReference type="CDD" id="cd06579">
    <property type="entry name" value="TM_PBP1_transp_AraH_like"/>
    <property type="match status" value="1"/>
</dbReference>
<accession>A0A2N5XMV8</accession>
<evidence type="ECO:0000256" key="11">
    <source>
        <dbReference type="SAM" id="Phobius"/>
    </source>
</evidence>
<evidence type="ECO:0000256" key="5">
    <source>
        <dbReference type="ARBA" id="ARBA00022597"/>
    </source>
</evidence>
<evidence type="ECO:0000256" key="7">
    <source>
        <dbReference type="ARBA" id="ARBA00022989"/>
    </source>
</evidence>
<keyword evidence="3" id="KW-1003">Cell membrane</keyword>
<evidence type="ECO:0000256" key="8">
    <source>
        <dbReference type="ARBA" id="ARBA00023136"/>
    </source>
</evidence>
<keyword evidence="2" id="KW-0813">Transport</keyword>